<accession>A0A1M6L575</accession>
<keyword evidence="15" id="KW-1185">Reference proteome</keyword>
<dbReference type="PANTHER" id="PTHR31528">
    <property type="entry name" value="4-AMINO-5-HYDROXYMETHYL-2-METHYLPYRIMIDINE PHOSPHATE SYNTHASE THI11-RELATED"/>
    <property type="match status" value="1"/>
</dbReference>
<evidence type="ECO:0000259" key="13">
    <source>
        <dbReference type="Pfam" id="PF09084"/>
    </source>
</evidence>
<comment type="subunit">
    <text evidence="4">Homodimer.</text>
</comment>
<feature type="domain" description="SsuA/THI5-like" evidence="13">
    <location>
        <begin position="41"/>
        <end position="255"/>
    </location>
</feature>
<dbReference type="GO" id="GO:0016740">
    <property type="term" value="F:transferase activity"/>
    <property type="evidence" value="ECO:0007669"/>
    <property type="project" value="UniProtKB-KW"/>
</dbReference>
<comment type="similarity">
    <text evidence="3">Belongs to the NMT1/THI5 family.</text>
</comment>
<dbReference type="PROSITE" id="PS51257">
    <property type="entry name" value="PROKAR_LIPOPROTEIN"/>
    <property type="match status" value="1"/>
</dbReference>
<dbReference type="AlphaFoldDB" id="A0A1M6L575"/>
<dbReference type="PANTHER" id="PTHR31528:SF1">
    <property type="entry name" value="4-AMINO-5-HYDROXYMETHYL-2-METHYLPYRIMIDINE PHOSPHATE SYNTHASE THI11-RELATED"/>
    <property type="match status" value="1"/>
</dbReference>
<evidence type="ECO:0000256" key="4">
    <source>
        <dbReference type="ARBA" id="ARBA00011738"/>
    </source>
</evidence>
<dbReference type="STRING" id="1121393.SAMN02745216_02032"/>
<evidence type="ECO:0000256" key="9">
    <source>
        <dbReference type="ARBA" id="ARBA00023004"/>
    </source>
</evidence>
<sequence>MNLKKTAIILTALLAMASCTSQEEKQPPDPVTIQLKWVHQAQFAGFYVAKEQGYYADENLDVSFLEGGNDVDLAKSVISGQALFGVFAPEDVIIKRSQGAPLKAIAAIYRRSAVVYLSGKDSGILRPQDFAGKTIAAAGSAGSVRDFELQFNSLIKMYGLEPSQMHMIEYDPSYKGFINGDVDVTAAYLTGGAIKLKGKGIAFNIIWPGDFGVQSYSDVFVTTDALIREKPELVQRVLRATLKGWRTAIGDPEAAVQDVMQYAKVKDIEVQTGMMEAQIPLIHTGEHHIGWMKEDVWRAMCDRLYEQKILPAPLGVKSIFSMEFLQSVYGSDKS</sequence>
<proteinExistence type="inferred from homology"/>
<dbReference type="SUPFAM" id="SSF53850">
    <property type="entry name" value="Periplasmic binding protein-like II"/>
    <property type="match status" value="1"/>
</dbReference>
<protein>
    <recommendedName>
        <fullName evidence="10">Thiamine pyrimidine synthase</fullName>
    </recommendedName>
</protein>
<comment type="pathway">
    <text evidence="2">Cofactor biosynthesis; thiamine diphosphate biosynthesis.</text>
</comment>
<name>A0A1M6L575_9BACT</name>
<evidence type="ECO:0000256" key="6">
    <source>
        <dbReference type="ARBA" id="ARBA00022723"/>
    </source>
</evidence>
<organism evidence="14 15">
    <name type="scientific">Desulfatibacillum alkenivorans DSM 16219</name>
    <dbReference type="NCBI Taxonomy" id="1121393"/>
    <lineage>
        <taxon>Bacteria</taxon>
        <taxon>Pseudomonadati</taxon>
        <taxon>Thermodesulfobacteriota</taxon>
        <taxon>Desulfobacteria</taxon>
        <taxon>Desulfobacterales</taxon>
        <taxon>Desulfatibacillaceae</taxon>
        <taxon>Desulfatibacillum</taxon>
    </lineage>
</organism>
<dbReference type="RefSeq" id="WP_073475444.1">
    <property type="nucleotide sequence ID" value="NZ_FQZU01000010.1"/>
</dbReference>
<feature type="signal peptide" evidence="12">
    <location>
        <begin position="1"/>
        <end position="17"/>
    </location>
</feature>
<dbReference type="Gene3D" id="3.40.190.10">
    <property type="entry name" value="Periplasmic binding protein-like II"/>
    <property type="match status" value="2"/>
</dbReference>
<keyword evidence="8" id="KW-0784">Thiamine biosynthesis</keyword>
<evidence type="ECO:0000256" key="12">
    <source>
        <dbReference type="SAM" id="SignalP"/>
    </source>
</evidence>
<gene>
    <name evidence="14" type="ORF">SAMN02745216_02032</name>
</gene>
<comment type="catalytic activity">
    <reaction evidence="11">
        <text>N(6)-(pyridoxal phosphate)-L-lysyl-[4-amino-5-hydroxymethyl-2-methylpyrimidine phosphate synthase] + L-histidyl-[4-amino-5-hydroxymethyl-2-methylpyrimidine phosphate synthase] + 2 Fe(3+) + 4 H2O = L-lysyl-[4-amino-5-hydroxymethyl-2-methylpyrimidine phosphate synthase] + (2S)-2-amino-5-hydroxy-4-oxopentanoyl-[4-amino-5-hydroxymethyl-2-methylpyrimidine phosphate synthase] + 4-amino-2-methyl-5-(phosphooxymethyl)pyrimidine + 3-oxopropanoate + 2 Fe(2+) + 2 H(+)</text>
        <dbReference type="Rhea" id="RHEA:65756"/>
        <dbReference type="Rhea" id="RHEA-COMP:16892"/>
        <dbReference type="Rhea" id="RHEA-COMP:16893"/>
        <dbReference type="Rhea" id="RHEA-COMP:16894"/>
        <dbReference type="Rhea" id="RHEA-COMP:16895"/>
        <dbReference type="ChEBI" id="CHEBI:15377"/>
        <dbReference type="ChEBI" id="CHEBI:15378"/>
        <dbReference type="ChEBI" id="CHEBI:29033"/>
        <dbReference type="ChEBI" id="CHEBI:29034"/>
        <dbReference type="ChEBI" id="CHEBI:29969"/>
        <dbReference type="ChEBI" id="CHEBI:29979"/>
        <dbReference type="ChEBI" id="CHEBI:33190"/>
        <dbReference type="ChEBI" id="CHEBI:58354"/>
        <dbReference type="ChEBI" id="CHEBI:143915"/>
        <dbReference type="ChEBI" id="CHEBI:157692"/>
    </reaction>
    <physiologicalReaction direction="left-to-right" evidence="11">
        <dbReference type="Rhea" id="RHEA:65757"/>
    </physiologicalReaction>
</comment>
<dbReference type="Pfam" id="PF09084">
    <property type="entry name" value="NMT1"/>
    <property type="match status" value="1"/>
</dbReference>
<feature type="chain" id="PRO_5012138577" description="Thiamine pyrimidine synthase" evidence="12">
    <location>
        <begin position="18"/>
        <end position="334"/>
    </location>
</feature>
<evidence type="ECO:0000256" key="1">
    <source>
        <dbReference type="ARBA" id="ARBA00003469"/>
    </source>
</evidence>
<dbReference type="GO" id="GO:0046872">
    <property type="term" value="F:metal ion binding"/>
    <property type="evidence" value="ECO:0007669"/>
    <property type="project" value="UniProtKB-KW"/>
</dbReference>
<keyword evidence="12" id="KW-0732">Signal</keyword>
<evidence type="ECO:0000256" key="3">
    <source>
        <dbReference type="ARBA" id="ARBA00009406"/>
    </source>
</evidence>
<comment type="function">
    <text evidence="1">Responsible for the formation of the pyrimidine heterocycle in the thiamine biosynthesis pathway. Catalyzes the formation of hydroxymethylpyrimidine phosphate (HMP-P) from histidine and pyridoxal phosphate (PLP). The protein uses PLP and the active site histidine to form HMP-P, generating an inactive enzyme. The enzyme can only undergo a single turnover, which suggests it is a suicide enzyme.</text>
</comment>
<keyword evidence="9" id="KW-0408">Iron</keyword>
<evidence type="ECO:0000256" key="8">
    <source>
        <dbReference type="ARBA" id="ARBA00022977"/>
    </source>
</evidence>
<keyword evidence="6" id="KW-0479">Metal-binding</keyword>
<keyword evidence="7" id="KW-0663">Pyridoxal phosphate</keyword>
<reference evidence="15" key="1">
    <citation type="submission" date="2016-11" db="EMBL/GenBank/DDBJ databases">
        <authorList>
            <person name="Varghese N."/>
            <person name="Submissions S."/>
        </authorList>
    </citation>
    <scope>NUCLEOTIDE SEQUENCE [LARGE SCALE GENOMIC DNA]</scope>
    <source>
        <strain evidence="15">DSM 16219</strain>
    </source>
</reference>
<evidence type="ECO:0000256" key="7">
    <source>
        <dbReference type="ARBA" id="ARBA00022898"/>
    </source>
</evidence>
<evidence type="ECO:0000256" key="10">
    <source>
        <dbReference type="ARBA" id="ARBA00033171"/>
    </source>
</evidence>
<dbReference type="InterPro" id="IPR015168">
    <property type="entry name" value="SsuA/THI5"/>
</dbReference>
<dbReference type="Proteomes" id="UP000183994">
    <property type="component" value="Unassembled WGS sequence"/>
</dbReference>
<evidence type="ECO:0000313" key="14">
    <source>
        <dbReference type="EMBL" id="SHJ66284.1"/>
    </source>
</evidence>
<evidence type="ECO:0000256" key="11">
    <source>
        <dbReference type="ARBA" id="ARBA00048179"/>
    </source>
</evidence>
<dbReference type="InterPro" id="IPR027939">
    <property type="entry name" value="NMT1/THI5"/>
</dbReference>
<dbReference type="EMBL" id="FQZU01000010">
    <property type="protein sequence ID" value="SHJ66284.1"/>
    <property type="molecule type" value="Genomic_DNA"/>
</dbReference>
<evidence type="ECO:0000256" key="2">
    <source>
        <dbReference type="ARBA" id="ARBA00004948"/>
    </source>
</evidence>
<keyword evidence="5" id="KW-0808">Transferase</keyword>
<dbReference type="GO" id="GO:0009228">
    <property type="term" value="P:thiamine biosynthetic process"/>
    <property type="evidence" value="ECO:0007669"/>
    <property type="project" value="UniProtKB-KW"/>
</dbReference>
<evidence type="ECO:0000313" key="15">
    <source>
        <dbReference type="Proteomes" id="UP000183994"/>
    </source>
</evidence>
<dbReference type="OrthoDB" id="174578at2"/>
<evidence type="ECO:0000256" key="5">
    <source>
        <dbReference type="ARBA" id="ARBA00022679"/>
    </source>
</evidence>